<sequence length="316" mass="36966">ISRRGHVEFLYAALKRMSDFNAHQDIETYKKLLSVFPKYKMIPKNVWQVEFMHYPKQQQCCIDILDYMESQGVVPDDDLGYQLRDLFGQNSHVFRKYRRMMFWMPKFKFQNPYYVPYELPSNHIELARMALKRMSVDLATEISVFHTEDIATSNDKTFIVSAQSPEQASILKQLPKNESLLVEGGFTVWLRSKTLTYFVLKSERNDNFLKFQADFQPHDYKQATEKREMNLYTFDKEPSEHNKSLVLPPSIHEQEDGTTLAMCLTGTSSKDSLASWIKFLERSNPSLSNIPVLLMLKSATNELEVIRKNNNNDDNM</sequence>
<comment type="subcellular location">
    <subcellularLocation>
        <location evidence="3">Cytoplasm</location>
    </subcellularLocation>
    <subcellularLocation>
        <location evidence="2">Mitochondrion</location>
    </subcellularLocation>
    <subcellularLocation>
        <location evidence="1">Nucleus</location>
    </subcellularLocation>
</comment>
<evidence type="ECO:0000313" key="13">
    <source>
        <dbReference type="EMBL" id="ESO07253.1"/>
    </source>
</evidence>
<evidence type="ECO:0000256" key="10">
    <source>
        <dbReference type="ARBA" id="ARBA00023128"/>
    </source>
</evidence>
<dbReference type="Proteomes" id="UP000015101">
    <property type="component" value="Unassembled WGS sequence"/>
</dbReference>
<evidence type="ECO:0000256" key="1">
    <source>
        <dbReference type="ARBA" id="ARBA00004123"/>
    </source>
</evidence>
<dbReference type="Pfam" id="PF06239">
    <property type="entry name" value="ECSIT_N"/>
    <property type="match status" value="1"/>
</dbReference>
<dbReference type="EnsemblMetazoa" id="HelroT76513">
    <property type="protein sequence ID" value="HelroP76513"/>
    <property type="gene ID" value="HelroG76513"/>
</dbReference>
<dbReference type="SMART" id="SM01284">
    <property type="entry name" value="ECSIT_Cterm"/>
    <property type="match status" value="1"/>
</dbReference>
<evidence type="ECO:0000313" key="15">
    <source>
        <dbReference type="Proteomes" id="UP000015101"/>
    </source>
</evidence>
<keyword evidence="11" id="KW-0539">Nucleus</keyword>
<dbReference type="PANTHER" id="PTHR13113:SF1">
    <property type="entry name" value="EVOLUTIONARILY CONSERVED SIGNALING INTERMEDIATE IN TOLL PATHWAY, MITOCHONDRIAL"/>
    <property type="match status" value="1"/>
</dbReference>
<keyword evidence="15" id="KW-1185">Reference proteome</keyword>
<evidence type="ECO:0000313" key="14">
    <source>
        <dbReference type="EnsemblMetazoa" id="HelroP76513"/>
    </source>
</evidence>
<dbReference type="InterPro" id="IPR029342">
    <property type="entry name" value="ECIST_C"/>
</dbReference>
<dbReference type="InterPro" id="IPR010418">
    <property type="entry name" value="ECSIT"/>
</dbReference>
<dbReference type="EMBL" id="AMQM01003597">
    <property type="status" value="NOT_ANNOTATED_CDS"/>
    <property type="molecule type" value="Genomic_DNA"/>
</dbReference>
<dbReference type="HOGENOM" id="CLU_046917_1_0_1"/>
<dbReference type="EMBL" id="KB096222">
    <property type="protein sequence ID" value="ESO07253.1"/>
    <property type="molecule type" value="Genomic_DNA"/>
</dbReference>
<reference evidence="15" key="1">
    <citation type="submission" date="2012-12" db="EMBL/GenBank/DDBJ databases">
        <authorList>
            <person name="Hellsten U."/>
            <person name="Grimwood J."/>
            <person name="Chapman J.A."/>
            <person name="Shapiro H."/>
            <person name="Aerts A."/>
            <person name="Otillar R.P."/>
            <person name="Terry A.Y."/>
            <person name="Boore J.L."/>
            <person name="Simakov O."/>
            <person name="Marletaz F."/>
            <person name="Cho S.-J."/>
            <person name="Edsinger-Gonzales E."/>
            <person name="Havlak P."/>
            <person name="Kuo D.-H."/>
            <person name="Larsson T."/>
            <person name="Lv J."/>
            <person name="Arendt D."/>
            <person name="Savage R."/>
            <person name="Osoegawa K."/>
            <person name="de Jong P."/>
            <person name="Lindberg D.R."/>
            <person name="Seaver E.C."/>
            <person name="Weisblat D.A."/>
            <person name="Putnam N.H."/>
            <person name="Grigoriev I.V."/>
            <person name="Rokhsar D.S."/>
        </authorList>
    </citation>
    <scope>NUCLEOTIDE SEQUENCE</scope>
</reference>
<keyword evidence="8" id="KW-0391">Immunity</keyword>
<dbReference type="AlphaFoldDB" id="T1G2K8"/>
<dbReference type="PANTHER" id="PTHR13113">
    <property type="entry name" value="ECSIT EVOLUTIONARILY CONSERVED SIGNALING INTERMEDIATE IN TOLL PATHWAYS"/>
    <property type="match status" value="1"/>
</dbReference>
<evidence type="ECO:0000256" key="11">
    <source>
        <dbReference type="ARBA" id="ARBA00023242"/>
    </source>
</evidence>
<name>T1G2K8_HELRO</name>
<proteinExistence type="inferred from homology"/>
<keyword evidence="9" id="KW-0809">Transit peptide</keyword>
<dbReference type="eggNOG" id="KOG3941">
    <property type="taxonomic scope" value="Eukaryota"/>
</dbReference>
<dbReference type="CTD" id="20215306"/>
<dbReference type="STRING" id="6412.T1G2K8"/>
<dbReference type="RefSeq" id="XP_009014631.1">
    <property type="nucleotide sequence ID" value="XM_009016383.1"/>
</dbReference>
<dbReference type="InParanoid" id="T1G2K8"/>
<dbReference type="GO" id="GO:0007178">
    <property type="term" value="P:cell surface receptor protein serine/threonine kinase signaling pathway"/>
    <property type="evidence" value="ECO:0000318"/>
    <property type="project" value="GO_Central"/>
</dbReference>
<evidence type="ECO:0000259" key="12">
    <source>
        <dbReference type="SMART" id="SM01284"/>
    </source>
</evidence>
<dbReference type="OrthoDB" id="10064298at2759"/>
<keyword evidence="6" id="KW-0963">Cytoplasm</keyword>
<dbReference type="GO" id="GO:0045087">
    <property type="term" value="P:innate immune response"/>
    <property type="evidence" value="ECO:0000318"/>
    <property type="project" value="GO_Central"/>
</dbReference>
<dbReference type="FunCoup" id="T1G2K8">
    <property type="interactions" value="548"/>
</dbReference>
<gene>
    <name evidence="14" type="primary">20215306</name>
    <name evidence="13" type="ORF">HELRODRAFT_76513</name>
</gene>
<evidence type="ECO:0000256" key="5">
    <source>
        <dbReference type="ARBA" id="ARBA00019998"/>
    </source>
</evidence>
<accession>T1G2K8</accession>
<evidence type="ECO:0000256" key="7">
    <source>
        <dbReference type="ARBA" id="ARBA00022588"/>
    </source>
</evidence>
<evidence type="ECO:0000256" key="4">
    <source>
        <dbReference type="ARBA" id="ARBA00007674"/>
    </source>
</evidence>
<dbReference type="Pfam" id="PF14784">
    <property type="entry name" value="ECSIT_C"/>
    <property type="match status" value="1"/>
</dbReference>
<reference evidence="14" key="3">
    <citation type="submission" date="2015-06" db="UniProtKB">
        <authorList>
            <consortium name="EnsemblMetazoa"/>
        </authorList>
    </citation>
    <scope>IDENTIFICATION</scope>
</reference>
<dbReference type="GO" id="GO:0005739">
    <property type="term" value="C:mitochondrion"/>
    <property type="evidence" value="ECO:0000318"/>
    <property type="project" value="GO_Central"/>
</dbReference>
<evidence type="ECO:0000256" key="6">
    <source>
        <dbReference type="ARBA" id="ARBA00022490"/>
    </source>
</evidence>
<feature type="domain" description="ECSIT C-terminal" evidence="12">
    <location>
        <begin position="164"/>
        <end position="297"/>
    </location>
</feature>
<dbReference type="InterPro" id="IPR046448">
    <property type="entry name" value="ECSIT_N"/>
</dbReference>
<dbReference type="GeneID" id="20215306"/>
<evidence type="ECO:0000256" key="3">
    <source>
        <dbReference type="ARBA" id="ARBA00004496"/>
    </source>
</evidence>
<reference evidence="13 15" key="2">
    <citation type="journal article" date="2013" name="Nature">
        <title>Insights into bilaterian evolution from three spiralian genomes.</title>
        <authorList>
            <person name="Simakov O."/>
            <person name="Marletaz F."/>
            <person name="Cho S.J."/>
            <person name="Edsinger-Gonzales E."/>
            <person name="Havlak P."/>
            <person name="Hellsten U."/>
            <person name="Kuo D.H."/>
            <person name="Larsson T."/>
            <person name="Lv J."/>
            <person name="Arendt D."/>
            <person name="Savage R."/>
            <person name="Osoegawa K."/>
            <person name="de Jong P."/>
            <person name="Grimwood J."/>
            <person name="Chapman J.A."/>
            <person name="Shapiro H."/>
            <person name="Aerts A."/>
            <person name="Otillar R.P."/>
            <person name="Terry A.Y."/>
            <person name="Boore J.L."/>
            <person name="Grigoriev I.V."/>
            <person name="Lindberg D.R."/>
            <person name="Seaver E.C."/>
            <person name="Weisblat D.A."/>
            <person name="Putnam N.H."/>
            <person name="Rokhsar D.S."/>
        </authorList>
    </citation>
    <scope>NUCLEOTIDE SEQUENCE</scope>
</reference>
<protein>
    <recommendedName>
        <fullName evidence="5">Evolutionarily conserved signaling intermediate in Toll pathway, mitochondrial</fullName>
    </recommendedName>
</protein>
<keyword evidence="7" id="KW-0399">Innate immunity</keyword>
<organism evidence="14 15">
    <name type="scientific">Helobdella robusta</name>
    <name type="common">Californian leech</name>
    <dbReference type="NCBI Taxonomy" id="6412"/>
    <lineage>
        <taxon>Eukaryota</taxon>
        <taxon>Metazoa</taxon>
        <taxon>Spiralia</taxon>
        <taxon>Lophotrochozoa</taxon>
        <taxon>Annelida</taxon>
        <taxon>Clitellata</taxon>
        <taxon>Hirudinea</taxon>
        <taxon>Rhynchobdellida</taxon>
        <taxon>Glossiphoniidae</taxon>
        <taxon>Helobdella</taxon>
    </lineage>
</organism>
<dbReference type="OMA" id="GPFHIWL"/>
<keyword evidence="10" id="KW-0496">Mitochondrion</keyword>
<evidence type="ECO:0000256" key="2">
    <source>
        <dbReference type="ARBA" id="ARBA00004173"/>
    </source>
</evidence>
<comment type="similarity">
    <text evidence="4">Belongs to the ECSIT family.</text>
</comment>
<evidence type="ECO:0000256" key="8">
    <source>
        <dbReference type="ARBA" id="ARBA00022859"/>
    </source>
</evidence>
<dbReference type="KEGG" id="hro:HELRODRAFT_76513"/>
<evidence type="ECO:0000256" key="9">
    <source>
        <dbReference type="ARBA" id="ARBA00022946"/>
    </source>
</evidence>
<dbReference type="GO" id="GO:0005634">
    <property type="term" value="C:nucleus"/>
    <property type="evidence" value="ECO:0007669"/>
    <property type="project" value="UniProtKB-SubCell"/>
</dbReference>